<reference evidence="1 2" key="1">
    <citation type="journal article" date="2019" name="Int. J. Syst. Evol. Microbiol.">
        <title>The Global Catalogue of Microorganisms (GCM) 10K type strain sequencing project: providing services to taxonomists for standard genome sequencing and annotation.</title>
        <authorList>
            <consortium name="The Broad Institute Genomics Platform"/>
            <consortium name="The Broad Institute Genome Sequencing Center for Infectious Disease"/>
            <person name="Wu L."/>
            <person name="Ma J."/>
        </authorList>
    </citation>
    <scope>NUCLEOTIDE SEQUENCE [LARGE SCALE GENOMIC DNA]</scope>
    <source>
        <strain evidence="1 2">JCM 6835</strain>
    </source>
</reference>
<organism evidence="1 2">
    <name type="scientific">Nonomuraea recticatena</name>
    <dbReference type="NCBI Taxonomy" id="46178"/>
    <lineage>
        <taxon>Bacteria</taxon>
        <taxon>Bacillati</taxon>
        <taxon>Actinomycetota</taxon>
        <taxon>Actinomycetes</taxon>
        <taxon>Streptosporangiales</taxon>
        <taxon>Streptosporangiaceae</taxon>
        <taxon>Nonomuraea</taxon>
    </lineage>
</organism>
<evidence type="ECO:0000313" key="2">
    <source>
        <dbReference type="Proteomes" id="UP001501666"/>
    </source>
</evidence>
<sequence length="67" mass="7794">MFKVQTGEVRLTPTCVGTLKKKGWFRSDFRDARSWETRSPIAIATPSRRRPFPDGAHCRLSRLTLFR</sequence>
<dbReference type="Proteomes" id="UP001501666">
    <property type="component" value="Unassembled WGS sequence"/>
</dbReference>
<keyword evidence="2" id="KW-1185">Reference proteome</keyword>
<name>A0ABN3TGN2_9ACTN</name>
<comment type="caution">
    <text evidence="1">The sequence shown here is derived from an EMBL/GenBank/DDBJ whole genome shotgun (WGS) entry which is preliminary data.</text>
</comment>
<protein>
    <submittedName>
        <fullName evidence="1">Uncharacterized protein</fullName>
    </submittedName>
</protein>
<accession>A0ABN3TGN2</accession>
<proteinExistence type="predicted"/>
<gene>
    <name evidence="1" type="ORF">GCM10010412_101020</name>
</gene>
<evidence type="ECO:0000313" key="1">
    <source>
        <dbReference type="EMBL" id="GAA2702834.1"/>
    </source>
</evidence>
<dbReference type="EMBL" id="BAAATE010000088">
    <property type="protein sequence ID" value="GAA2702834.1"/>
    <property type="molecule type" value="Genomic_DNA"/>
</dbReference>